<dbReference type="EMBL" id="CP001055">
    <property type="protein sequence ID" value="ACC99047.1"/>
    <property type="molecule type" value="Genomic_DNA"/>
</dbReference>
<dbReference type="Proteomes" id="UP000001029">
    <property type="component" value="Chromosome"/>
</dbReference>
<proteinExistence type="predicted"/>
<evidence type="ECO:0000256" key="1">
    <source>
        <dbReference type="ARBA" id="ARBA00022729"/>
    </source>
</evidence>
<dbReference type="Gene3D" id="2.40.160.20">
    <property type="match status" value="1"/>
</dbReference>
<dbReference type="SUPFAM" id="SSF56925">
    <property type="entry name" value="OMPA-like"/>
    <property type="match status" value="1"/>
</dbReference>
<evidence type="ECO:0000259" key="3">
    <source>
        <dbReference type="Pfam" id="PF13505"/>
    </source>
</evidence>
<name>B2KEV1_ELUMP</name>
<dbReference type="Pfam" id="PF13505">
    <property type="entry name" value="OMP_b-brl"/>
    <property type="match status" value="1"/>
</dbReference>
<sequence length="203" mass="22144">MKKILALCLMFAAVNVMAGIDGGLEAGQTRIGVYGGISMPQDWTFDYGIGNFDEAPGETGPIFGAEIIRTVVPAFSVGLDVSYATHGDNKFDNNLTKLNSNVMSAHVVGRANFFAEEATRLYIPFGAGVSRFEAEAKALGMTDKAHETTFSFLAGVGFEFDLSPVWTMGIEGRYFYMPLDKDKFANNDKFDSFNLLLKLGARF</sequence>
<feature type="chain" id="PRO_5002779868" description="Outer membrane protein beta-barrel domain-containing protein" evidence="2">
    <location>
        <begin position="19"/>
        <end position="203"/>
    </location>
</feature>
<accession>B2KEV1</accession>
<gene>
    <name evidence="4" type="ordered locus">Emin_1499</name>
</gene>
<dbReference type="KEGG" id="emi:Emin_1499"/>
<dbReference type="AlphaFoldDB" id="B2KEV1"/>
<organism evidence="4 5">
    <name type="scientific">Elusimicrobium minutum (strain Pei191)</name>
    <dbReference type="NCBI Taxonomy" id="445932"/>
    <lineage>
        <taxon>Bacteria</taxon>
        <taxon>Pseudomonadati</taxon>
        <taxon>Elusimicrobiota</taxon>
        <taxon>Elusimicrobia</taxon>
        <taxon>Elusimicrobiales</taxon>
        <taxon>Elusimicrobiaceae</taxon>
        <taxon>Elusimicrobium</taxon>
    </lineage>
</organism>
<dbReference type="HOGENOM" id="CLU_1347136_0_0_0"/>
<dbReference type="InterPro" id="IPR011250">
    <property type="entry name" value="OMP/PagP_B-barrel"/>
</dbReference>
<evidence type="ECO:0000313" key="4">
    <source>
        <dbReference type="EMBL" id="ACC99047.1"/>
    </source>
</evidence>
<dbReference type="STRING" id="445932.Emin_1499"/>
<reference evidence="4 5" key="1">
    <citation type="journal article" date="2009" name="Appl. Environ. Microbiol.">
        <title>Genomic analysis of 'Elusimicrobium minutum,' the first cultivated representative of the phylum 'Elusimicrobia' (formerly termite group 1).</title>
        <authorList>
            <person name="Herlemann D.P.R."/>
            <person name="Geissinger O."/>
            <person name="Ikeda-Ohtsubo W."/>
            <person name="Kunin V."/>
            <person name="Sun H."/>
            <person name="Lapidus A."/>
            <person name="Hugenholtz P."/>
            <person name="Brune A."/>
        </authorList>
    </citation>
    <scope>NUCLEOTIDE SEQUENCE [LARGE SCALE GENOMIC DNA]</scope>
    <source>
        <strain evidence="4 5">Pei191</strain>
    </source>
</reference>
<feature type="domain" description="Outer membrane protein beta-barrel" evidence="3">
    <location>
        <begin position="5"/>
        <end position="203"/>
    </location>
</feature>
<protein>
    <recommendedName>
        <fullName evidence="3">Outer membrane protein beta-barrel domain-containing protein</fullName>
    </recommendedName>
</protein>
<feature type="signal peptide" evidence="2">
    <location>
        <begin position="1"/>
        <end position="18"/>
    </location>
</feature>
<dbReference type="InterPro" id="IPR027385">
    <property type="entry name" value="Beta-barrel_OMP"/>
</dbReference>
<evidence type="ECO:0000256" key="2">
    <source>
        <dbReference type="SAM" id="SignalP"/>
    </source>
</evidence>
<dbReference type="RefSeq" id="WP_012415661.1">
    <property type="nucleotide sequence ID" value="NC_010644.1"/>
</dbReference>
<evidence type="ECO:0000313" key="5">
    <source>
        <dbReference type="Proteomes" id="UP000001029"/>
    </source>
</evidence>
<dbReference type="OrthoDB" id="5875799at2"/>
<keyword evidence="5" id="KW-1185">Reference proteome</keyword>
<keyword evidence="1 2" id="KW-0732">Signal</keyword>